<feature type="transmembrane region" description="Helical" evidence="1">
    <location>
        <begin position="76"/>
        <end position="98"/>
    </location>
</feature>
<feature type="transmembrane region" description="Helical" evidence="1">
    <location>
        <begin position="6"/>
        <end position="29"/>
    </location>
</feature>
<reference evidence="2 3" key="1">
    <citation type="submission" date="2021-03" db="EMBL/GenBank/DDBJ databases">
        <title>Antimicrobial resistance genes in bacteria isolated from Japanese honey, and their potential for conferring macrolide and lincosamide resistance in the American foulbrood pathogen Paenibacillus larvae.</title>
        <authorList>
            <person name="Okamoto M."/>
            <person name="Kumagai M."/>
            <person name="Kanamori H."/>
            <person name="Takamatsu D."/>
        </authorList>
    </citation>
    <scope>NUCLEOTIDE SEQUENCE [LARGE SCALE GENOMIC DNA]</scope>
    <source>
        <strain evidence="2 3">J6TS1</strain>
    </source>
</reference>
<keyword evidence="1" id="KW-1133">Transmembrane helix</keyword>
<evidence type="ECO:0000256" key="1">
    <source>
        <dbReference type="SAM" id="Phobius"/>
    </source>
</evidence>
<protein>
    <submittedName>
        <fullName evidence="2">Uncharacterized protein</fullName>
    </submittedName>
</protein>
<keyword evidence="3" id="KW-1185">Reference proteome</keyword>
<keyword evidence="1" id="KW-0812">Transmembrane</keyword>
<feature type="transmembrane region" description="Helical" evidence="1">
    <location>
        <begin position="50"/>
        <end position="70"/>
    </location>
</feature>
<dbReference type="EMBL" id="BORJ01000002">
    <property type="protein sequence ID" value="GIN95257.1"/>
    <property type="molecule type" value="Genomic_DNA"/>
</dbReference>
<name>A0ABQ4KVD5_SIMTE</name>
<feature type="transmembrane region" description="Helical" evidence="1">
    <location>
        <begin position="144"/>
        <end position="170"/>
    </location>
</feature>
<accession>A0ABQ4KVD5</accession>
<dbReference type="Proteomes" id="UP000680670">
    <property type="component" value="Unassembled WGS sequence"/>
</dbReference>
<dbReference type="RefSeq" id="WP_212953437.1">
    <property type="nucleotide sequence ID" value="NZ_BORJ01000002.1"/>
</dbReference>
<sequence>MGLISVFGIGILIIIMILIKKQSLIEIVGNHLIVKKLSEKQWFHHKWKSGLFLFVLNAVLFLLAVGLIFLSGLFMIPYLHILIILAATLTSIYLWIAMRVSVQRPKKDQLVMGLVGSSFYVILFLIFLYLLMILEPATPEHDTFMAAIGLMLGMVVSFVAWMTCFFITAFQKK</sequence>
<evidence type="ECO:0000313" key="2">
    <source>
        <dbReference type="EMBL" id="GIN95257.1"/>
    </source>
</evidence>
<evidence type="ECO:0000313" key="3">
    <source>
        <dbReference type="Proteomes" id="UP000680670"/>
    </source>
</evidence>
<keyword evidence="1" id="KW-0472">Membrane</keyword>
<comment type="caution">
    <text evidence="2">The sequence shown here is derived from an EMBL/GenBank/DDBJ whole genome shotgun (WGS) entry which is preliminary data.</text>
</comment>
<gene>
    <name evidence="2" type="ORF">J6TS1_11270</name>
</gene>
<feature type="transmembrane region" description="Helical" evidence="1">
    <location>
        <begin position="110"/>
        <end position="132"/>
    </location>
</feature>
<proteinExistence type="predicted"/>
<organism evidence="2 3">
    <name type="scientific">Siminovitchia terrae</name>
    <name type="common">Bacillus terrae</name>
    <dbReference type="NCBI Taxonomy" id="1914933"/>
    <lineage>
        <taxon>Bacteria</taxon>
        <taxon>Bacillati</taxon>
        <taxon>Bacillota</taxon>
        <taxon>Bacilli</taxon>
        <taxon>Bacillales</taxon>
        <taxon>Bacillaceae</taxon>
        <taxon>Siminovitchia</taxon>
    </lineage>
</organism>